<comment type="caution">
    <text evidence="4">The sequence shown here is derived from an EMBL/GenBank/DDBJ whole genome shotgun (WGS) entry which is preliminary data.</text>
</comment>
<comment type="similarity">
    <text evidence="1">Belongs to the short-chain dehydrogenases/reductases (SDR) family.</text>
</comment>
<dbReference type="AlphaFoldDB" id="A0A934VMX9"/>
<dbReference type="Pfam" id="PF00106">
    <property type="entry name" value="adh_short"/>
    <property type="match status" value="1"/>
</dbReference>
<protein>
    <submittedName>
        <fullName evidence="4">SDR family NAD(P)-dependent oxidoreductase</fullName>
    </submittedName>
</protein>
<dbReference type="Proteomes" id="UP000604083">
    <property type="component" value="Unassembled WGS sequence"/>
</dbReference>
<dbReference type="InterPro" id="IPR002347">
    <property type="entry name" value="SDR_fam"/>
</dbReference>
<proteinExistence type="inferred from homology"/>
<evidence type="ECO:0000256" key="1">
    <source>
        <dbReference type="ARBA" id="ARBA00006484"/>
    </source>
</evidence>
<keyword evidence="5" id="KW-1185">Reference proteome</keyword>
<dbReference type="RefSeq" id="WP_200391992.1">
    <property type="nucleotide sequence ID" value="NZ_JAENIO010000026.1"/>
</dbReference>
<reference evidence="4" key="1">
    <citation type="submission" date="2021-01" db="EMBL/GenBank/DDBJ databases">
        <title>Modified the classification status of verrucomicrobia.</title>
        <authorList>
            <person name="Feng X."/>
        </authorList>
    </citation>
    <scope>NUCLEOTIDE SEQUENCE</scope>
    <source>
        <strain evidence="4">KCTC 12986</strain>
    </source>
</reference>
<accession>A0A934VMX9</accession>
<dbReference type="CDD" id="cd05233">
    <property type="entry name" value="SDR_c"/>
    <property type="match status" value="1"/>
</dbReference>
<dbReference type="GO" id="GO:0016491">
    <property type="term" value="F:oxidoreductase activity"/>
    <property type="evidence" value="ECO:0007669"/>
    <property type="project" value="UniProtKB-KW"/>
</dbReference>
<dbReference type="PRINTS" id="PR00081">
    <property type="entry name" value="GDHRDH"/>
</dbReference>
<dbReference type="PANTHER" id="PTHR43391:SF14">
    <property type="entry name" value="DEHYDROGENASE_REDUCTASE SDR FAMILY PROTEIN 7-LIKE"/>
    <property type="match status" value="1"/>
</dbReference>
<dbReference type="InterPro" id="IPR036291">
    <property type="entry name" value="NAD(P)-bd_dom_sf"/>
</dbReference>
<gene>
    <name evidence="4" type="ORF">JIN78_10835</name>
</gene>
<organism evidence="4 5">
    <name type="scientific">Roseibacillus ishigakijimensis</name>
    <dbReference type="NCBI Taxonomy" id="454146"/>
    <lineage>
        <taxon>Bacteria</taxon>
        <taxon>Pseudomonadati</taxon>
        <taxon>Verrucomicrobiota</taxon>
        <taxon>Verrucomicrobiia</taxon>
        <taxon>Verrucomicrobiales</taxon>
        <taxon>Verrucomicrobiaceae</taxon>
        <taxon>Roseibacillus</taxon>
    </lineage>
</organism>
<sequence length="242" mass="26212">MNTTVIIGASSALGEALVRLLAEQGEALFLTGRDEAKLAKIAEDARLRGAARVRTRVLDLQSWDGSVDFLREVGQLAAVVLTPGILSDEEGDFATWQREVLVNFTAVAYLARESCSLLGEQRKGGCLQVVGSVAGDRGRQSNGFYGAQKAALATYLEALAHRAALEHAEVRVQLIKPGMVRSAMTAHLPDSPLFSPPEAVAAVMAKALRKRKRGVFYAPSWWRAVMTIIRLVPGVIFKKTKL</sequence>
<keyword evidence="3" id="KW-0560">Oxidoreductase</keyword>
<name>A0A934VMX9_9BACT</name>
<evidence type="ECO:0000256" key="3">
    <source>
        <dbReference type="ARBA" id="ARBA00023002"/>
    </source>
</evidence>
<evidence type="ECO:0000256" key="2">
    <source>
        <dbReference type="ARBA" id="ARBA00022857"/>
    </source>
</evidence>
<dbReference type="Gene3D" id="3.40.50.720">
    <property type="entry name" value="NAD(P)-binding Rossmann-like Domain"/>
    <property type="match status" value="1"/>
</dbReference>
<keyword evidence="2" id="KW-0521">NADP</keyword>
<dbReference type="SUPFAM" id="SSF51735">
    <property type="entry name" value="NAD(P)-binding Rossmann-fold domains"/>
    <property type="match status" value="1"/>
</dbReference>
<dbReference type="PANTHER" id="PTHR43391">
    <property type="entry name" value="RETINOL DEHYDROGENASE-RELATED"/>
    <property type="match status" value="1"/>
</dbReference>
<evidence type="ECO:0000313" key="5">
    <source>
        <dbReference type="Proteomes" id="UP000604083"/>
    </source>
</evidence>
<dbReference type="EMBL" id="JAENIO010000026">
    <property type="protein sequence ID" value="MBK1834556.1"/>
    <property type="molecule type" value="Genomic_DNA"/>
</dbReference>
<evidence type="ECO:0000313" key="4">
    <source>
        <dbReference type="EMBL" id="MBK1834556.1"/>
    </source>
</evidence>